<reference evidence="2 3" key="1">
    <citation type="submission" date="2020-02" db="EMBL/GenBank/DDBJ databases">
        <title>Whole-genome analyses of novel actinobacteria.</title>
        <authorList>
            <person name="Sahin N."/>
        </authorList>
    </citation>
    <scope>NUCLEOTIDE SEQUENCE [LARGE SCALE GENOMIC DNA]</scope>
    <source>
        <strain evidence="2 3">A7024</strain>
    </source>
</reference>
<dbReference type="InterPro" id="IPR021005">
    <property type="entry name" value="Znf_CGNR"/>
</dbReference>
<dbReference type="RefSeq" id="WP_165239125.1">
    <property type="nucleotide sequence ID" value="NZ_JAAKZV010000083.1"/>
</dbReference>
<accession>A0A6G4U4D9</accession>
<dbReference type="EMBL" id="JAAKZV010000083">
    <property type="protein sequence ID" value="NGN66081.1"/>
    <property type="molecule type" value="Genomic_DNA"/>
</dbReference>
<dbReference type="PANTHER" id="PTHR35525:SF3">
    <property type="entry name" value="BLL6575 PROTEIN"/>
    <property type="match status" value="1"/>
</dbReference>
<dbReference type="Pfam" id="PF07336">
    <property type="entry name" value="ABATE"/>
    <property type="match status" value="1"/>
</dbReference>
<dbReference type="PANTHER" id="PTHR35525">
    <property type="entry name" value="BLL6575 PROTEIN"/>
    <property type="match status" value="1"/>
</dbReference>
<name>A0A6G4U4D9_9ACTN</name>
<evidence type="ECO:0000259" key="1">
    <source>
        <dbReference type="Pfam" id="PF11706"/>
    </source>
</evidence>
<organism evidence="2 3">
    <name type="scientific">Streptomyces coryli</name>
    <dbReference type="NCBI Taxonomy" id="1128680"/>
    <lineage>
        <taxon>Bacteria</taxon>
        <taxon>Bacillati</taxon>
        <taxon>Actinomycetota</taxon>
        <taxon>Actinomycetes</taxon>
        <taxon>Kitasatosporales</taxon>
        <taxon>Streptomycetaceae</taxon>
        <taxon>Streptomyces</taxon>
    </lineage>
</organism>
<dbReference type="AlphaFoldDB" id="A0A6G4U4D9"/>
<evidence type="ECO:0000313" key="2">
    <source>
        <dbReference type="EMBL" id="NGN66081.1"/>
    </source>
</evidence>
<gene>
    <name evidence="2" type="ORF">G5C51_19550</name>
</gene>
<dbReference type="Proteomes" id="UP000481583">
    <property type="component" value="Unassembled WGS sequence"/>
</dbReference>
<evidence type="ECO:0000313" key="3">
    <source>
        <dbReference type="Proteomes" id="UP000481583"/>
    </source>
</evidence>
<dbReference type="InterPro" id="IPR023286">
    <property type="entry name" value="ABATE_dom_sf"/>
</dbReference>
<dbReference type="Gene3D" id="1.10.3300.10">
    <property type="entry name" value="Jann2411-like domain"/>
    <property type="match status" value="1"/>
</dbReference>
<feature type="domain" description="Zinc finger CGNR" evidence="1">
    <location>
        <begin position="140"/>
        <end position="182"/>
    </location>
</feature>
<protein>
    <recommendedName>
        <fullName evidence="1">Zinc finger CGNR domain-containing protein</fullName>
    </recommendedName>
</protein>
<dbReference type="InterPro" id="IPR010852">
    <property type="entry name" value="ABATE"/>
</dbReference>
<dbReference type="SUPFAM" id="SSF160904">
    <property type="entry name" value="Jann2411-like"/>
    <property type="match status" value="1"/>
</dbReference>
<keyword evidence="3" id="KW-1185">Reference proteome</keyword>
<dbReference type="Pfam" id="PF11706">
    <property type="entry name" value="zf-CGNR"/>
    <property type="match status" value="1"/>
</dbReference>
<sequence length="186" mass="20159">MEWIWDGGRVCLDFVNTLRDRKQEPRETLAEPADLERWLHEGGLIAEGAGEADLARVRRLRETIDRCVRAVAGGELPAAADLALVNEAAADAPRPAVQAVVDEGRLVASAPPRTADDVAGALGLIAQDAVELMLAAEARRVRICGSGTCGLRYVDRSPAGNRRWCSMARCGNRTKVRVHAERARGR</sequence>
<proteinExistence type="predicted"/>
<comment type="caution">
    <text evidence="2">The sequence shown here is derived from an EMBL/GenBank/DDBJ whole genome shotgun (WGS) entry which is preliminary data.</text>
</comment>